<dbReference type="Pfam" id="PF00651">
    <property type="entry name" value="BTB"/>
    <property type="match status" value="1"/>
</dbReference>
<feature type="region of interest" description="Disordered" evidence="1">
    <location>
        <begin position="1"/>
        <end position="23"/>
    </location>
</feature>
<evidence type="ECO:0000259" key="2">
    <source>
        <dbReference type="PROSITE" id="PS50097"/>
    </source>
</evidence>
<keyword evidence="4" id="KW-1185">Reference proteome</keyword>
<feature type="domain" description="BTB" evidence="2">
    <location>
        <begin position="33"/>
        <end position="97"/>
    </location>
</feature>
<evidence type="ECO:0000313" key="3">
    <source>
        <dbReference type="EMBL" id="KAJ7634517.1"/>
    </source>
</evidence>
<dbReference type="Proteomes" id="UP001221142">
    <property type="component" value="Unassembled WGS sequence"/>
</dbReference>
<dbReference type="InterPro" id="IPR011333">
    <property type="entry name" value="SKP1/BTB/POZ_sf"/>
</dbReference>
<dbReference type="EMBL" id="JARKIF010000007">
    <property type="protein sequence ID" value="KAJ7634517.1"/>
    <property type="molecule type" value="Genomic_DNA"/>
</dbReference>
<proteinExistence type="predicted"/>
<accession>A0AAD7BYS5</accession>
<dbReference type="SUPFAM" id="SSF54695">
    <property type="entry name" value="POZ domain"/>
    <property type="match status" value="1"/>
</dbReference>
<gene>
    <name evidence="3" type="ORF">FB45DRAFT_1141583</name>
</gene>
<sequence>MSSPAPSPKRRRTDGPSGEELTPIRSHIWKPFGDIVLQVESTQFRVSRDVLATQSPVFADMFAVPQPPNEPTVEGCPVVTLSGDSAKDWELLLGVLYEPFKDKVARSFDEIAAMLRLGRKYEIHTAEANALERIRFEYPAEFNTWDDSSDSLTQIEEYEGLVFDLLSLAHEYGINSSVPTIAYEYVQDKIFTGIERPDKSLSTLSPELKQIMALGFLEFMKFQHNAYSLLEDDTLVPSRSCANKPKCAEARNVLRRLVAWNPHSAISTGCFALDRWGDYWFHGFCGGCTALCKSALNESRVDAWEALPRFFGLPEWAGLKDMD</sequence>
<reference evidence="3" key="1">
    <citation type="submission" date="2023-03" db="EMBL/GenBank/DDBJ databases">
        <title>Massive genome expansion in bonnet fungi (Mycena s.s.) driven by repeated elements and novel gene families across ecological guilds.</title>
        <authorList>
            <consortium name="Lawrence Berkeley National Laboratory"/>
            <person name="Harder C.B."/>
            <person name="Miyauchi S."/>
            <person name="Viragh M."/>
            <person name="Kuo A."/>
            <person name="Thoen E."/>
            <person name="Andreopoulos B."/>
            <person name="Lu D."/>
            <person name="Skrede I."/>
            <person name="Drula E."/>
            <person name="Henrissat B."/>
            <person name="Morin E."/>
            <person name="Kohler A."/>
            <person name="Barry K."/>
            <person name="LaButti K."/>
            <person name="Morin E."/>
            <person name="Salamov A."/>
            <person name="Lipzen A."/>
            <person name="Mereny Z."/>
            <person name="Hegedus B."/>
            <person name="Baldrian P."/>
            <person name="Stursova M."/>
            <person name="Weitz H."/>
            <person name="Taylor A."/>
            <person name="Grigoriev I.V."/>
            <person name="Nagy L.G."/>
            <person name="Martin F."/>
            <person name="Kauserud H."/>
        </authorList>
    </citation>
    <scope>NUCLEOTIDE SEQUENCE</scope>
    <source>
        <strain evidence="3">9284</strain>
    </source>
</reference>
<dbReference type="CDD" id="cd18186">
    <property type="entry name" value="BTB_POZ_ZBTB_KLHL-like"/>
    <property type="match status" value="1"/>
</dbReference>
<protein>
    <recommendedName>
        <fullName evidence="2">BTB domain-containing protein</fullName>
    </recommendedName>
</protein>
<evidence type="ECO:0000256" key="1">
    <source>
        <dbReference type="SAM" id="MobiDB-lite"/>
    </source>
</evidence>
<dbReference type="Gene3D" id="3.30.710.10">
    <property type="entry name" value="Potassium Channel Kv1.1, Chain A"/>
    <property type="match status" value="1"/>
</dbReference>
<dbReference type="PROSITE" id="PS50097">
    <property type="entry name" value="BTB"/>
    <property type="match status" value="1"/>
</dbReference>
<organism evidence="3 4">
    <name type="scientific">Roridomyces roridus</name>
    <dbReference type="NCBI Taxonomy" id="1738132"/>
    <lineage>
        <taxon>Eukaryota</taxon>
        <taxon>Fungi</taxon>
        <taxon>Dikarya</taxon>
        <taxon>Basidiomycota</taxon>
        <taxon>Agaricomycotina</taxon>
        <taxon>Agaricomycetes</taxon>
        <taxon>Agaricomycetidae</taxon>
        <taxon>Agaricales</taxon>
        <taxon>Marasmiineae</taxon>
        <taxon>Mycenaceae</taxon>
        <taxon>Roridomyces</taxon>
    </lineage>
</organism>
<evidence type="ECO:0000313" key="4">
    <source>
        <dbReference type="Proteomes" id="UP001221142"/>
    </source>
</evidence>
<name>A0AAD7BYS5_9AGAR</name>
<dbReference type="AlphaFoldDB" id="A0AAD7BYS5"/>
<dbReference type="InterPro" id="IPR000210">
    <property type="entry name" value="BTB/POZ_dom"/>
</dbReference>
<comment type="caution">
    <text evidence="3">The sequence shown here is derived from an EMBL/GenBank/DDBJ whole genome shotgun (WGS) entry which is preliminary data.</text>
</comment>
<dbReference type="SMART" id="SM00225">
    <property type="entry name" value="BTB"/>
    <property type="match status" value="1"/>
</dbReference>